<organism evidence="1">
    <name type="scientific">Cyanothece sp. (strain PCC 7425 / ATCC 29141)</name>
    <dbReference type="NCBI Taxonomy" id="395961"/>
    <lineage>
        <taxon>Bacteria</taxon>
        <taxon>Bacillati</taxon>
        <taxon>Cyanobacteriota</taxon>
        <taxon>Cyanophyceae</taxon>
        <taxon>Gomontiellales</taxon>
        <taxon>Cyanothecaceae</taxon>
        <taxon>Cyanothece</taxon>
    </lineage>
</organism>
<dbReference type="SUPFAM" id="SSF49870">
    <property type="entry name" value="Osmotin, thaumatin-like protein"/>
    <property type="match status" value="1"/>
</dbReference>
<dbReference type="STRING" id="395961.Cyan7425_4899"/>
<dbReference type="Pfam" id="PF00314">
    <property type="entry name" value="Thaumatin"/>
    <property type="match status" value="1"/>
</dbReference>
<gene>
    <name evidence="1" type="ordered locus">Cyan7425_4899</name>
</gene>
<dbReference type="InterPro" id="IPR001938">
    <property type="entry name" value="Thaumatin"/>
</dbReference>
<dbReference type="PROSITE" id="PS51367">
    <property type="entry name" value="THAUMATIN_2"/>
    <property type="match status" value="1"/>
</dbReference>
<protein>
    <submittedName>
        <fullName evidence="1">Thaumatin pathogenesis-related protein</fullName>
    </submittedName>
</protein>
<dbReference type="PANTHER" id="PTHR31013">
    <property type="entry name" value="THAUMATIN FAMILY PROTEIN-RELATED"/>
    <property type="match status" value="1"/>
</dbReference>
<dbReference type="Gene3D" id="2.60.110.10">
    <property type="entry name" value="Thaumatin"/>
    <property type="match status" value="1"/>
</dbReference>
<dbReference type="eggNOG" id="ENOG5033HHI">
    <property type="taxonomic scope" value="Bacteria"/>
</dbReference>
<dbReference type="SMART" id="SM00205">
    <property type="entry name" value="THN"/>
    <property type="match status" value="1"/>
</dbReference>
<dbReference type="InterPro" id="IPR037176">
    <property type="entry name" value="Osmotin/thaumatin-like_sf"/>
</dbReference>
<proteinExistence type="predicted"/>
<dbReference type="OrthoDB" id="954626at2"/>
<name>B8HN72_CYAP4</name>
<reference evidence="1" key="1">
    <citation type="submission" date="2009-01" db="EMBL/GenBank/DDBJ databases">
        <title>Complete sequence of chromosome Cyanothece sp. PCC 7425.</title>
        <authorList>
            <consortium name="US DOE Joint Genome Institute"/>
            <person name="Lucas S."/>
            <person name="Copeland A."/>
            <person name="Lapidus A."/>
            <person name="Glavina del Rio T."/>
            <person name="Dalin E."/>
            <person name="Tice H."/>
            <person name="Bruce D."/>
            <person name="Goodwin L."/>
            <person name="Pitluck S."/>
            <person name="Sims D."/>
            <person name="Meineke L."/>
            <person name="Brettin T."/>
            <person name="Detter J.C."/>
            <person name="Han C."/>
            <person name="Larimer F."/>
            <person name="Land M."/>
            <person name="Hauser L."/>
            <person name="Kyrpides N."/>
            <person name="Ovchinnikova G."/>
            <person name="Liberton M."/>
            <person name="Stoeckel J."/>
            <person name="Banerjee A."/>
            <person name="Singh A."/>
            <person name="Page L."/>
            <person name="Sato H."/>
            <person name="Zhao L."/>
            <person name="Sherman L."/>
            <person name="Pakrasi H."/>
            <person name="Richardson P."/>
        </authorList>
    </citation>
    <scope>NUCLEOTIDE SEQUENCE</scope>
    <source>
        <strain evidence="1">PCC 7425</strain>
    </source>
</reference>
<sequence length="442" mass="47801">MIKSLRQFWEKRRLSPLFAAFCIALVSMLALVSLGGELHQPPKAMAQQTGQRVFIVKNSCSQDIWIGAAASQGPNPGIIPQWISPQTLKKGLSLPGSNTGRKGWLSSNRRVRLSPTDWYLKSGATGQVVIPNTQWISGTIWARTGCSPNTQPWGRGQAVCRTGDCGGQQACQGFSPANGTTLAEFNLFNGTNQGGQNPQLFKQDFYDVSNVDGFNVPVQITPQGTVAGVATQPAYLNCKAQPSTGAPPPGIAGSCYGTLRKAGVMGWDQLFLENCPARNQIYGYALGGLAKNCPPQTTLAGTTGLCISNSTTGPSQMQPFNSLCLSDNKLSSYLPEQRGNPPPVAWPPYSDNPKYGCPFPPYTKENCPADYRVPPGQSPYNIWPTYFVKSCKVSAYGYVYDDQANSYQCQTYGQGLNGSYLVELCPGDNPSPTLRRRSFGKF</sequence>
<dbReference type="EMBL" id="CP001344">
    <property type="protein sequence ID" value="ACL47199.1"/>
    <property type="molecule type" value="Genomic_DNA"/>
</dbReference>
<evidence type="ECO:0000313" key="1">
    <source>
        <dbReference type="EMBL" id="ACL47199.1"/>
    </source>
</evidence>
<dbReference type="HOGENOM" id="CLU_619258_0_0_3"/>
<dbReference type="AlphaFoldDB" id="B8HN72"/>
<dbReference type="PANTHER" id="PTHR31013:SF2">
    <property type="entry name" value="THAUMATIN-LIKE PROTEIN"/>
    <property type="match status" value="1"/>
</dbReference>
<dbReference type="KEGG" id="cyn:Cyan7425_4899"/>
<accession>B8HN72</accession>